<evidence type="ECO:0000313" key="2">
    <source>
        <dbReference type="Proteomes" id="UP000283254"/>
    </source>
</evidence>
<comment type="caution">
    <text evidence="1">The sequence shown here is derived from an EMBL/GenBank/DDBJ whole genome shotgun (WGS) entry which is preliminary data.</text>
</comment>
<reference evidence="1" key="1">
    <citation type="submission" date="2014-10" db="EMBL/GenBank/DDBJ databases">
        <title>Massilia sp. genome.</title>
        <authorList>
            <person name="Xu B."/>
            <person name="Dai L."/>
            <person name="Huang Z."/>
        </authorList>
    </citation>
    <scope>NUCLEOTIDE SEQUENCE [LARGE SCALE GENOMIC DNA]</scope>
    <source>
        <strain evidence="1">CFS-1</strain>
    </source>
</reference>
<keyword evidence="2" id="KW-1185">Reference proteome</keyword>
<proteinExistence type="predicted"/>
<gene>
    <name evidence="1" type="ORF">NM04_14835</name>
</gene>
<protein>
    <submittedName>
        <fullName evidence="1">Uncharacterized protein</fullName>
    </submittedName>
</protein>
<dbReference type="RefSeq" id="WP_123070270.1">
    <property type="nucleotide sequence ID" value="NZ_JSAB01000148.1"/>
</dbReference>
<sequence length="1448" mass="160212">MKFIALARKFIEWSSETQPDPEPWQQVGAAGGWLTWDQILQSKRTVILAEGGSGKSTEFTERDRALNAQGKFSFHLTVKKVGSGGFENSLPPRQRLRFAQWRASDEPAWIFVDSVDEAKNAGVPLADALVHIADAIEGAEARAHVIFSGRPTDWEYRHDLDAVMALLPPPAPPSAPEAIDFDQLVINAIERERKQPAPPESAALIAIMAPLDNPQVEAFARAKEIDNVSEFLKGLEDAHLWPFARRPSDLDWLSKYWRGHGKFASFERMLKANLNERLTEADPARARGSRLDLDSAMRALERVGTAMVLGCKRDVEIDDSGNGGVPSDGLRLGDALSDVAPALQKELLSAAIFIPASAGLARLQNDNDGVVRSYLAARWLRRMLKQNCPWSAVRDLLFAQTYGVPTVKPSMAAVAAWLAIWEPRAAEELVKRQPFALVEHGDPSSLPVSARRSALRAIFAILGGESPIAFLHHEGLMRFATVDMQEDIKELWAELEQASESETQRQFLLRLIAEGRLRDCALIAFEAGVATRADPITRALAVRAIAEAGDDALRASYGEFVRREAHALDPDLVWSAFRLLFPVALTVDDLLAFLPELSDDERVAGQGLDFYGPRLAQRIDDLSGAKKLLLALFARLPQTAQAVASVDHESMAHLMPTIATLAMRVLDLDSALEPDVSAIDASLRLTALTWRHGWREEALTELAARLRSTPERRRAAIWRLCETHLTLEAALDEPLSDLRQLHVARLHSGVGLADLDWLTRDIQSRSRSNERLLAVHLAMSVWHQNDHPDWALGDIRKAAGRSSELVSAIETWVEPRPPSPEQLRMEENHARYEAESREREAKRKASWVSFAARVRDDPAQLDSPRPPDEKGVDSNLYHIWQLLDGLSRNSQGRSMSDVKLLEPIFGPRALSHIQRAFIRYWRLGAPKLRCERPPEDFNAVTAMELIGLVGVSIEAASDPTWPRGLSDNEAALATIYATLELNRFPKWFNALARRAPGPVRATLRRAFAGELSPAFVGDRREVLERIASSSDEIAALVADDLISILHAPIPPALDLLRLALRIARRGASDQPSLLALVLSKACESGEPDRLAAYLTCAFAINGDAATDALVEISRQLSSADQARLGLSLIPSVVGTDWDFGRENDREPALSTESLAKLTRFAFQAVHPAEDNDRSHGGVYSPDIRDNAQSARSALLKRLAATPGAATFHALRQLAADREFPVRKNWLHELGQTRAEEDSESAPWTARDVKAFEDDFDTIPRSPQDLQRVAMGRIEDLQHRLLHADFGLGVQFKALKSEVEVQLWVAGELQAKQGRSFTLEREAHVVEEKEPDIRLSSKGSDARLPIEIKVAESWSLGDLEKALTVQLMGRYLRDRNARWGILLLVHQNKPKLGWKGGLGQFLTFDETVARVRALAAAISASDSSGAQMQVGVIDVSSVELARTKSKTYS</sequence>
<organism evidence="1 2">
    <name type="scientific">Massilia aurea</name>
    <dbReference type="NCBI Taxonomy" id="373040"/>
    <lineage>
        <taxon>Bacteria</taxon>
        <taxon>Pseudomonadati</taxon>
        <taxon>Pseudomonadota</taxon>
        <taxon>Betaproteobacteria</taxon>
        <taxon>Burkholderiales</taxon>
        <taxon>Oxalobacteraceae</taxon>
        <taxon>Telluria group</taxon>
        <taxon>Massilia</taxon>
    </lineage>
</organism>
<accession>A0A422QJ84</accession>
<dbReference type="EMBL" id="JSAB01000148">
    <property type="protein sequence ID" value="RNF30018.1"/>
    <property type="molecule type" value="Genomic_DNA"/>
</dbReference>
<dbReference type="Proteomes" id="UP000283254">
    <property type="component" value="Unassembled WGS sequence"/>
</dbReference>
<name>A0A422QJ84_9BURK</name>
<dbReference type="OrthoDB" id="336284at2"/>
<evidence type="ECO:0000313" key="1">
    <source>
        <dbReference type="EMBL" id="RNF30018.1"/>
    </source>
</evidence>